<dbReference type="Proteomes" id="UP001067231">
    <property type="component" value="Unassembled WGS sequence"/>
</dbReference>
<accession>A0A9D5DGX7</accession>
<organism evidence="2">
    <name type="scientific">Cryptosporidium canis</name>
    <dbReference type="NCBI Taxonomy" id="195482"/>
    <lineage>
        <taxon>Eukaryota</taxon>
        <taxon>Sar</taxon>
        <taxon>Alveolata</taxon>
        <taxon>Apicomplexa</taxon>
        <taxon>Conoidasida</taxon>
        <taxon>Coccidia</taxon>
        <taxon>Eucoccidiorida</taxon>
        <taxon>Eimeriorina</taxon>
        <taxon>Cryptosporidiidae</taxon>
        <taxon>Cryptosporidium</taxon>
    </lineage>
</organism>
<comment type="caution">
    <text evidence="2">The sequence shown here is derived from an EMBL/GenBank/DDBJ whole genome shotgun (WGS) entry which is preliminary data.</text>
</comment>
<reference evidence="2" key="1">
    <citation type="submission" date="2022-10" db="EMBL/GenBank/DDBJ databases">
        <title>Adaptive evolution leads to modifications in subtelomeric GC content in a zoonotic Cryptosporidium species.</title>
        <authorList>
            <person name="Li J."/>
            <person name="Feng Y."/>
            <person name="Xiao L."/>
        </authorList>
    </citation>
    <scope>NUCLEOTIDE SEQUENCE</scope>
    <source>
        <strain evidence="2">33844</strain>
    </source>
</reference>
<gene>
    <name evidence="2" type="ORF">OJ253_1436</name>
</gene>
<protein>
    <submittedName>
        <fullName evidence="2">Uncharacterized protein</fullName>
    </submittedName>
</protein>
<feature type="region of interest" description="Disordered" evidence="1">
    <location>
        <begin position="1"/>
        <end position="23"/>
    </location>
</feature>
<evidence type="ECO:0000256" key="1">
    <source>
        <dbReference type="SAM" id="MobiDB-lite"/>
    </source>
</evidence>
<feature type="compositionally biased region" description="Low complexity" evidence="1">
    <location>
        <begin position="7"/>
        <end position="23"/>
    </location>
</feature>
<proteinExistence type="predicted"/>
<dbReference type="AlphaFoldDB" id="A0A9D5DGX7"/>
<sequence>MVSFKVGSPGPLESSGPFGSSEPFGDYYVQIGPAARPRHQNPRLTPPTILHLHASQERPTDYRNSAQYRPIPQHKAQQHLSKPKRELRPPRLSGELLHPRKRC</sequence>
<dbReference type="EMBL" id="JAPCXC010000031">
    <property type="protein sequence ID" value="KAJ1609742.1"/>
    <property type="molecule type" value="Genomic_DNA"/>
</dbReference>
<feature type="region of interest" description="Disordered" evidence="1">
    <location>
        <begin position="35"/>
        <end position="103"/>
    </location>
</feature>
<name>A0A9D5DGX7_9CRYT</name>
<evidence type="ECO:0000313" key="2">
    <source>
        <dbReference type="EMBL" id="KAJ1609742.1"/>
    </source>
</evidence>